<dbReference type="AlphaFoldDB" id="K7V4V7"/>
<protein>
    <submittedName>
        <fullName evidence="1">Uncharacterized protein</fullName>
    </submittedName>
</protein>
<accession>K7V4V7</accession>
<dbReference type="InParanoid" id="K7V4V7"/>
<dbReference type="STRING" id="4577.K7V4V7"/>
<dbReference type="EMBL" id="CM000780">
    <property type="protein sequence ID" value="AQK59110.1"/>
    <property type="molecule type" value="Genomic_DNA"/>
</dbReference>
<name>K7V4V7_MAIZE</name>
<sequence length="227" mass="25084">MAPQPGTYLEALKGLRLLAVPSFVVFLLRGNSEKPRSILAVHSKELDVGFVMTEETLADVMTNEEWLTLSVIANAQKLELDHDNIFLKDYDAWIYIKEGGVTYRHDTDMSSIRHRYISFKYTFFAQFLQYSPFLNDIRSEDAGATVSSGSLAALHEVVSLPGPTPPDAALGYEVIDVVASYRFEARAMPAAEEDVLMRTLQALLACLRVPALGDRRVVAAAAGEGKK</sequence>
<proteinExistence type="predicted"/>
<gene>
    <name evidence="1" type="ORF">ZEAMMB73_Zm00001d053261</name>
</gene>
<dbReference type="PaxDb" id="4577-GRMZM2G348035_P01"/>
<dbReference type="HOGENOM" id="CLU_1221267_0_0_1"/>
<evidence type="ECO:0000313" key="1">
    <source>
        <dbReference type="EMBL" id="AQK59110.1"/>
    </source>
</evidence>
<organism evidence="1">
    <name type="scientific">Zea mays</name>
    <name type="common">Maize</name>
    <dbReference type="NCBI Taxonomy" id="4577"/>
    <lineage>
        <taxon>Eukaryota</taxon>
        <taxon>Viridiplantae</taxon>
        <taxon>Streptophyta</taxon>
        <taxon>Embryophyta</taxon>
        <taxon>Tracheophyta</taxon>
        <taxon>Spermatophyta</taxon>
        <taxon>Magnoliopsida</taxon>
        <taxon>Liliopsida</taxon>
        <taxon>Poales</taxon>
        <taxon>Poaceae</taxon>
        <taxon>PACMAD clade</taxon>
        <taxon>Panicoideae</taxon>
        <taxon>Andropogonodae</taxon>
        <taxon>Andropogoneae</taxon>
        <taxon>Tripsacinae</taxon>
        <taxon>Zea</taxon>
    </lineage>
</organism>
<reference evidence="1" key="1">
    <citation type="submission" date="2015-12" db="EMBL/GenBank/DDBJ databases">
        <title>Update maize B73 reference genome by single molecule sequencing technologies.</title>
        <authorList>
            <consortium name="Maize Genome Sequencing Project"/>
            <person name="Ware D."/>
        </authorList>
    </citation>
    <scope>NUCLEOTIDE SEQUENCE</scope>
    <source>
        <tissue evidence="1">Seedling</tissue>
    </source>
</reference>